<keyword evidence="1" id="KW-1133">Transmembrane helix</keyword>
<dbReference type="RefSeq" id="WP_345631324.1">
    <property type="nucleotide sequence ID" value="NZ_BAABJQ010000010.1"/>
</dbReference>
<evidence type="ECO:0000313" key="3">
    <source>
        <dbReference type="Proteomes" id="UP001501570"/>
    </source>
</evidence>
<gene>
    <name evidence="2" type="ORF">GCM10023322_38210</name>
</gene>
<comment type="caution">
    <text evidence="2">The sequence shown here is derived from an EMBL/GenBank/DDBJ whole genome shotgun (WGS) entry which is preliminary data.</text>
</comment>
<feature type="transmembrane region" description="Helical" evidence="1">
    <location>
        <begin position="133"/>
        <end position="157"/>
    </location>
</feature>
<feature type="transmembrane region" description="Helical" evidence="1">
    <location>
        <begin position="169"/>
        <end position="190"/>
    </location>
</feature>
<feature type="transmembrane region" description="Helical" evidence="1">
    <location>
        <begin position="21"/>
        <end position="45"/>
    </location>
</feature>
<feature type="transmembrane region" description="Helical" evidence="1">
    <location>
        <begin position="324"/>
        <end position="344"/>
    </location>
</feature>
<reference evidence="3" key="1">
    <citation type="journal article" date="2019" name="Int. J. Syst. Evol. Microbiol.">
        <title>The Global Catalogue of Microorganisms (GCM) 10K type strain sequencing project: providing services to taxonomists for standard genome sequencing and annotation.</title>
        <authorList>
            <consortium name="The Broad Institute Genomics Platform"/>
            <consortium name="The Broad Institute Genome Sequencing Center for Infectious Disease"/>
            <person name="Wu L."/>
            <person name="Ma J."/>
        </authorList>
    </citation>
    <scope>NUCLEOTIDE SEQUENCE [LARGE SCALE GENOMIC DNA]</scope>
    <source>
        <strain evidence="3">JCM 18304</strain>
    </source>
</reference>
<keyword evidence="3" id="KW-1185">Reference proteome</keyword>
<proteinExistence type="predicted"/>
<feature type="transmembrane region" description="Helical" evidence="1">
    <location>
        <begin position="396"/>
        <end position="421"/>
    </location>
</feature>
<evidence type="ECO:0008006" key="4">
    <source>
        <dbReference type="Google" id="ProtNLM"/>
    </source>
</evidence>
<name>A0ABP9RX98_9ACTN</name>
<keyword evidence="1" id="KW-0812">Transmembrane</keyword>
<feature type="transmembrane region" description="Helical" evidence="1">
    <location>
        <begin position="469"/>
        <end position="489"/>
    </location>
</feature>
<protein>
    <recommendedName>
        <fullName evidence="4">ABC-2 type transport system permease protein</fullName>
    </recommendedName>
</protein>
<feature type="transmembrane region" description="Helical" evidence="1">
    <location>
        <begin position="57"/>
        <end position="75"/>
    </location>
</feature>
<sequence>MVRVLIRMRAAMLANRGATRFAVVSTIVSAVLGLLTAVGTLLIGFRHYSSVQGATDVVAVTMAVWVIGRIGYAAFAGGDASLRFELFRMLPVSRTVLARALLAVGLLDPGGVVLAIAFGALVAAGARYGAGPAVVGALGLVLTVLVVNVLATVVGAVNPQGARRTRDFGTVLVAVVISLVAVAGTTLPALSAAVQDGTSPAVAWTARILPSGWAADAVRGAAAGNMLETIAPLAGLLLLGGGLVLLWPAVLGRRLDGRAGGRRAARIRRTPNTLLPQTPTGAVVAKELRFWLRDPIRVTLLMIGAIVGLGACVIPAVTHGTERLMPFAGVLTIVIAVAGAANLYGADGPALRLTILAPAGPATDVRGRQLAWLLIVGPYVLVLGVLLTAVGGQSWAWPWMLAATLAILGGGLGLFPLASVISVQTLDDHGGLTPGWVIKAYATLLLTPLTAAPAAGLLIVGAVAGSPVLSWLAVPVAAGTGAALALGLGRVATRRLEARQFDILATIVGDSSPAVA</sequence>
<feature type="transmembrane region" description="Helical" evidence="1">
    <location>
        <begin position="298"/>
        <end position="318"/>
    </location>
</feature>
<dbReference type="EMBL" id="BAABJQ010000010">
    <property type="protein sequence ID" value="GAA5188182.1"/>
    <property type="molecule type" value="Genomic_DNA"/>
</dbReference>
<feature type="transmembrane region" description="Helical" evidence="1">
    <location>
        <begin position="96"/>
        <end position="121"/>
    </location>
</feature>
<evidence type="ECO:0000313" key="2">
    <source>
        <dbReference type="EMBL" id="GAA5188182.1"/>
    </source>
</evidence>
<organism evidence="2 3">
    <name type="scientific">Rugosimonospora acidiphila</name>
    <dbReference type="NCBI Taxonomy" id="556531"/>
    <lineage>
        <taxon>Bacteria</taxon>
        <taxon>Bacillati</taxon>
        <taxon>Actinomycetota</taxon>
        <taxon>Actinomycetes</taxon>
        <taxon>Micromonosporales</taxon>
        <taxon>Micromonosporaceae</taxon>
        <taxon>Rugosimonospora</taxon>
    </lineage>
</organism>
<evidence type="ECO:0000256" key="1">
    <source>
        <dbReference type="SAM" id="Phobius"/>
    </source>
</evidence>
<keyword evidence="1" id="KW-0472">Membrane</keyword>
<accession>A0ABP9RX98</accession>
<feature type="transmembrane region" description="Helical" evidence="1">
    <location>
        <begin position="230"/>
        <end position="252"/>
    </location>
</feature>
<feature type="transmembrane region" description="Helical" evidence="1">
    <location>
        <begin position="370"/>
        <end position="390"/>
    </location>
</feature>
<feature type="transmembrane region" description="Helical" evidence="1">
    <location>
        <begin position="441"/>
        <end position="463"/>
    </location>
</feature>
<dbReference type="Proteomes" id="UP001501570">
    <property type="component" value="Unassembled WGS sequence"/>
</dbReference>